<gene>
    <name evidence="3" type="primary">arfB</name>
    <name evidence="3" type="ORF">H6F41_08230</name>
</gene>
<dbReference type="Pfam" id="PF00472">
    <property type="entry name" value="RF-1"/>
    <property type="match status" value="1"/>
</dbReference>
<dbReference type="EMBL" id="JACJQB010000012">
    <property type="protein sequence ID" value="MBD2188128.1"/>
    <property type="molecule type" value="Genomic_DNA"/>
</dbReference>
<dbReference type="PROSITE" id="PS00745">
    <property type="entry name" value="RF_PROK_I"/>
    <property type="match status" value="1"/>
</dbReference>
<protein>
    <submittedName>
        <fullName evidence="3">Aminoacyl-tRNA hydrolase</fullName>
        <ecNumber evidence="3">3.1.1.29</ecNumber>
    </submittedName>
</protein>
<evidence type="ECO:0000259" key="2">
    <source>
        <dbReference type="PROSITE" id="PS00745"/>
    </source>
</evidence>
<dbReference type="InterPro" id="IPR045853">
    <property type="entry name" value="Pep_chain_release_fac_I_sf"/>
</dbReference>
<dbReference type="EC" id="3.1.1.29" evidence="3"/>
<feature type="domain" description="Prokaryotic-type class I peptide chain release factors" evidence="2">
    <location>
        <begin position="21"/>
        <end position="37"/>
    </location>
</feature>
<comment type="caution">
    <text evidence="3">The sequence shown here is derived from an EMBL/GenBank/DDBJ whole genome shotgun (WGS) entry which is preliminary data.</text>
</comment>
<reference evidence="3 4" key="1">
    <citation type="journal article" date="2020" name="ISME J.">
        <title>Comparative genomics reveals insights into cyanobacterial evolution and habitat adaptation.</title>
        <authorList>
            <person name="Chen M.Y."/>
            <person name="Teng W.K."/>
            <person name="Zhao L."/>
            <person name="Hu C.X."/>
            <person name="Zhou Y.K."/>
            <person name="Han B.P."/>
            <person name="Song L.R."/>
            <person name="Shu W.S."/>
        </authorList>
    </citation>
    <scope>NUCLEOTIDE SEQUENCE [LARGE SCALE GENOMIC DNA]</scope>
    <source>
        <strain evidence="3 4">FACHB-723</strain>
    </source>
</reference>
<evidence type="ECO:0000313" key="4">
    <source>
        <dbReference type="Proteomes" id="UP000642094"/>
    </source>
</evidence>
<dbReference type="InterPro" id="IPR000352">
    <property type="entry name" value="Pep_chain_release_fac_I"/>
</dbReference>
<keyword evidence="4" id="KW-1185">Reference proteome</keyword>
<organism evidence="3 4">
    <name type="scientific">Pseudanabaena mucicola FACHB-723</name>
    <dbReference type="NCBI Taxonomy" id="2692860"/>
    <lineage>
        <taxon>Bacteria</taxon>
        <taxon>Bacillati</taxon>
        <taxon>Cyanobacteriota</taxon>
        <taxon>Cyanophyceae</taxon>
        <taxon>Pseudanabaenales</taxon>
        <taxon>Pseudanabaenaceae</taxon>
        <taxon>Pseudanabaena</taxon>
    </lineage>
</organism>
<keyword evidence="3" id="KW-0378">Hydrolase</keyword>
<comment type="similarity">
    <text evidence="1">Belongs to the prokaryotic/mitochondrial release factor family.</text>
</comment>
<name>A0ABR7ZXL0_9CYAN</name>
<dbReference type="Gene3D" id="3.30.160.20">
    <property type="match status" value="1"/>
</dbReference>
<evidence type="ECO:0000313" key="3">
    <source>
        <dbReference type="EMBL" id="MBD2188128.1"/>
    </source>
</evidence>
<dbReference type="NCBIfam" id="NF006718">
    <property type="entry name" value="PRK09256.1"/>
    <property type="match status" value="1"/>
</dbReference>
<evidence type="ECO:0000256" key="1">
    <source>
        <dbReference type="ARBA" id="ARBA00010835"/>
    </source>
</evidence>
<dbReference type="RefSeq" id="WP_190402990.1">
    <property type="nucleotide sequence ID" value="NZ_JACJQB010000012.1"/>
</dbReference>
<dbReference type="PANTHER" id="PTHR47814">
    <property type="entry name" value="PEPTIDYL-TRNA HYDROLASE ARFB"/>
    <property type="match status" value="1"/>
</dbReference>
<dbReference type="GO" id="GO:0004045">
    <property type="term" value="F:peptidyl-tRNA hydrolase activity"/>
    <property type="evidence" value="ECO:0007669"/>
    <property type="project" value="UniProtKB-EC"/>
</dbReference>
<sequence length="143" mass="16079">MLEITKYTSIAIDEISITAIRSQGAGGQNVNKVSTAIHLRFDINASSLSPLYKERLLNLNDRRITKDGIIVIKAQQHRTQEQNREDAFQRLQALVKSVTIVPTKRKPTKPSRSAQNRRIESKVKRSEVKALRGNVTDLCITGI</sequence>
<dbReference type="Proteomes" id="UP000642094">
    <property type="component" value="Unassembled WGS sequence"/>
</dbReference>
<dbReference type="PANTHER" id="PTHR47814:SF1">
    <property type="entry name" value="PEPTIDYL-TRNA HYDROLASE ARFB"/>
    <property type="match status" value="1"/>
</dbReference>
<dbReference type="SUPFAM" id="SSF75620">
    <property type="entry name" value="Release factor"/>
    <property type="match status" value="1"/>
</dbReference>
<proteinExistence type="inferred from homology"/>
<accession>A0ABR7ZXL0</accession>